<evidence type="ECO:0000313" key="9">
    <source>
        <dbReference type="Proteomes" id="UP001059617"/>
    </source>
</evidence>
<proteinExistence type="predicted"/>
<evidence type="ECO:0000256" key="1">
    <source>
        <dbReference type="ARBA" id="ARBA00004651"/>
    </source>
</evidence>
<dbReference type="InterPro" id="IPR038766">
    <property type="entry name" value="Membrane_comp_ABC_pdt"/>
</dbReference>
<feature type="transmembrane region" description="Helical" evidence="6">
    <location>
        <begin position="199"/>
        <end position="223"/>
    </location>
</feature>
<comment type="subcellular location">
    <subcellularLocation>
        <location evidence="1">Cell membrane</location>
        <topology evidence="1">Multi-pass membrane protein</topology>
    </subcellularLocation>
</comment>
<reference evidence="8" key="2">
    <citation type="submission" date="2022-09" db="EMBL/GenBank/DDBJ databases">
        <title>Biosynthetic gene clusters of Dactylosporangioum fulvum.</title>
        <authorList>
            <person name="Caradec T."/>
        </authorList>
    </citation>
    <scope>NUCLEOTIDE SEQUENCE</scope>
    <source>
        <strain evidence="8">NRRL B-16292</strain>
    </source>
</reference>
<dbReference type="Proteomes" id="UP001059617">
    <property type="component" value="Chromosome"/>
</dbReference>
<dbReference type="PANTHER" id="PTHR30287">
    <property type="entry name" value="MEMBRANE COMPONENT OF PREDICTED ABC SUPERFAMILY METABOLITE UPTAKE TRANSPORTER"/>
    <property type="match status" value="1"/>
</dbReference>
<evidence type="ECO:0000256" key="3">
    <source>
        <dbReference type="ARBA" id="ARBA00022692"/>
    </source>
</evidence>
<evidence type="ECO:0000256" key="6">
    <source>
        <dbReference type="SAM" id="Phobius"/>
    </source>
</evidence>
<evidence type="ECO:0000256" key="4">
    <source>
        <dbReference type="ARBA" id="ARBA00022989"/>
    </source>
</evidence>
<dbReference type="EMBL" id="CP073720">
    <property type="protein sequence ID" value="UWP86255.1"/>
    <property type="molecule type" value="Genomic_DNA"/>
</dbReference>
<gene>
    <name evidence="8" type="ORF">Dfulv_19230</name>
</gene>
<feature type="transmembrane region" description="Helical" evidence="6">
    <location>
        <begin position="371"/>
        <end position="390"/>
    </location>
</feature>
<evidence type="ECO:0000259" key="7">
    <source>
        <dbReference type="Pfam" id="PF02687"/>
    </source>
</evidence>
<evidence type="ECO:0000256" key="5">
    <source>
        <dbReference type="ARBA" id="ARBA00023136"/>
    </source>
</evidence>
<feature type="transmembrane region" description="Helical" evidence="6">
    <location>
        <begin position="727"/>
        <end position="753"/>
    </location>
</feature>
<feature type="transmembrane region" description="Helical" evidence="6">
    <location>
        <begin position="255"/>
        <end position="278"/>
    </location>
</feature>
<accession>A0ABY5WA42</accession>
<keyword evidence="4 6" id="KW-1133">Transmembrane helix</keyword>
<feature type="transmembrane region" description="Helical" evidence="6">
    <location>
        <begin position="341"/>
        <end position="359"/>
    </location>
</feature>
<feature type="transmembrane region" description="Helical" evidence="6">
    <location>
        <begin position="697"/>
        <end position="720"/>
    </location>
</feature>
<dbReference type="RefSeq" id="WP_259865373.1">
    <property type="nucleotide sequence ID" value="NZ_BAAAST010000018.1"/>
</dbReference>
<name>A0ABY5WA42_9ACTN</name>
<keyword evidence="9" id="KW-1185">Reference proteome</keyword>
<feature type="transmembrane region" description="Helical" evidence="6">
    <location>
        <begin position="298"/>
        <end position="320"/>
    </location>
</feature>
<dbReference type="InterPro" id="IPR003838">
    <property type="entry name" value="ABC3_permease_C"/>
</dbReference>
<evidence type="ECO:0000256" key="2">
    <source>
        <dbReference type="ARBA" id="ARBA00022475"/>
    </source>
</evidence>
<sequence length="764" mass="80457">MRLTRARRWISEVGLGARLALGGGREGLLRTGLTAVGVALGVTVLLLAASVPTILSGRTARDQARNDTYYGVVTPRSDRIVRSLSVEDSFRGHPVRGRFVQPEGAHPVLPPGVRSLPPAGSMLVSPAMKQLLDSPDGALLRERYPARIAGTIGQAGLIGPNELVFIAVRDNLSTDVLGVRRLDSYGTPPIGDRDPLSPLLLLLVVVIVVVLLMPVAMFVAAATRFGGEQRDRRLAAVRLVGADAAMTHRIAAGEAVVSASLGVLLGGGLFFLAGRALAERFEVAGISVFTTDVRPVPVLAALIVVAVPLAALAVTLLALRRVVVEPLGVVRRAAARTKRRLWWRIIVPVAGLGMLAPLSGADGAEFNPRRAVGGVVLLLLGVAVLLPWLFDRLVGRFGGAGGLSWQLAVRRLQLAGGSTVRAVNTIAVAAAGTIALQMLFAAAQAEYTRPTGADLSRAQAITFVTDSPVGPVRSPADIDAALRSARGVTGVSTYREEWGRLGEDDYQYRVLIGDCAALRDLADLPDCADGDAFLVGAPDLAGKVLTLGDSSDGPRWTVPVARPATTHSDSLSNRRGVLVTPSVAPPVPAHARYESLVRLDTGDPDVQERLRTAAMRVSPTMGVAILERQKTTSRFAGIRNGLYASAAVTLLLVGLSLLVSTLEQLRERRRTLAALVAFGARRGTIGWSILWQTAVPVALGLGLAAVLGVCLGAVLLRIVAVPIRLDWASIASVSGISAGVVLLVTVASMPALWRLMRPDGLRFE</sequence>
<protein>
    <submittedName>
        <fullName evidence="8">ABC transporter permease</fullName>
    </submittedName>
</protein>
<feature type="transmembrane region" description="Helical" evidence="6">
    <location>
        <begin position="28"/>
        <end position="49"/>
    </location>
</feature>
<dbReference type="Pfam" id="PF02687">
    <property type="entry name" value="FtsX"/>
    <property type="match status" value="1"/>
</dbReference>
<keyword evidence="5 6" id="KW-0472">Membrane</keyword>
<keyword evidence="3 6" id="KW-0812">Transmembrane</keyword>
<feature type="transmembrane region" description="Helical" evidence="6">
    <location>
        <begin position="641"/>
        <end position="660"/>
    </location>
</feature>
<feature type="domain" description="ABC3 transporter permease C-terminal" evidence="7">
    <location>
        <begin position="646"/>
        <end position="755"/>
    </location>
</feature>
<keyword evidence="2" id="KW-1003">Cell membrane</keyword>
<reference evidence="8" key="1">
    <citation type="submission" date="2021-04" db="EMBL/GenBank/DDBJ databases">
        <authorList>
            <person name="Hartkoorn R.C."/>
            <person name="Beaudoing E."/>
            <person name="Hot D."/>
        </authorList>
    </citation>
    <scope>NUCLEOTIDE SEQUENCE</scope>
    <source>
        <strain evidence="8">NRRL B-16292</strain>
    </source>
</reference>
<evidence type="ECO:0000313" key="8">
    <source>
        <dbReference type="EMBL" id="UWP86255.1"/>
    </source>
</evidence>
<organism evidence="8 9">
    <name type="scientific">Dactylosporangium fulvum</name>
    <dbReference type="NCBI Taxonomy" id="53359"/>
    <lineage>
        <taxon>Bacteria</taxon>
        <taxon>Bacillati</taxon>
        <taxon>Actinomycetota</taxon>
        <taxon>Actinomycetes</taxon>
        <taxon>Micromonosporales</taxon>
        <taxon>Micromonosporaceae</taxon>
        <taxon>Dactylosporangium</taxon>
    </lineage>
</organism>
<dbReference type="PANTHER" id="PTHR30287:SF2">
    <property type="entry name" value="BLL1001 PROTEIN"/>
    <property type="match status" value="1"/>
</dbReference>